<dbReference type="PANTHER" id="PTHR11469:SF1">
    <property type="entry name" value="GLUCOSE-6-PHOSPHATE ISOMERASE"/>
    <property type="match status" value="1"/>
</dbReference>
<dbReference type="InterPro" id="IPR023096">
    <property type="entry name" value="G6P_Isomerase_C"/>
</dbReference>
<dbReference type="GO" id="GO:0048029">
    <property type="term" value="F:monosaccharide binding"/>
    <property type="evidence" value="ECO:0007669"/>
    <property type="project" value="TreeGrafter"/>
</dbReference>
<keyword evidence="7" id="KW-0963">Cytoplasm</keyword>
<feature type="active site" evidence="7">
    <location>
        <position position="488"/>
    </location>
</feature>
<proteinExistence type="inferred from homology"/>
<comment type="subcellular location">
    <subcellularLocation>
        <location evidence="7">Cytoplasm</location>
    </subcellularLocation>
</comment>
<dbReference type="InterPro" id="IPR035476">
    <property type="entry name" value="SIS_PGI_1"/>
</dbReference>
<comment type="pathway">
    <text evidence="7">Carbohydrate biosynthesis; gluconeogenesis.</text>
</comment>
<evidence type="ECO:0000256" key="3">
    <source>
        <dbReference type="ARBA" id="ARBA00022432"/>
    </source>
</evidence>
<dbReference type="InterPro" id="IPR001672">
    <property type="entry name" value="G6P_Isomerase"/>
</dbReference>
<dbReference type="CDD" id="cd05015">
    <property type="entry name" value="SIS_PGI_1"/>
    <property type="match status" value="1"/>
</dbReference>
<keyword evidence="3 7" id="KW-0312">Gluconeogenesis</keyword>
<dbReference type="GO" id="GO:0004347">
    <property type="term" value="F:glucose-6-phosphate isomerase activity"/>
    <property type="evidence" value="ECO:0007669"/>
    <property type="project" value="UniProtKB-UniRule"/>
</dbReference>
<dbReference type="SUPFAM" id="SSF53697">
    <property type="entry name" value="SIS domain"/>
    <property type="match status" value="1"/>
</dbReference>
<dbReference type="GO" id="GO:0006094">
    <property type="term" value="P:gluconeogenesis"/>
    <property type="evidence" value="ECO:0007669"/>
    <property type="project" value="UniProtKB-UniRule"/>
</dbReference>
<dbReference type="GO" id="GO:0097367">
    <property type="term" value="F:carbohydrate derivative binding"/>
    <property type="evidence" value="ECO:0007669"/>
    <property type="project" value="InterPro"/>
</dbReference>
<organism evidence="9 10">
    <name type="scientific">Marinirhabdus gelatinilytica</name>
    <dbReference type="NCBI Taxonomy" id="1703343"/>
    <lineage>
        <taxon>Bacteria</taxon>
        <taxon>Pseudomonadati</taxon>
        <taxon>Bacteroidota</taxon>
        <taxon>Flavobacteriia</taxon>
        <taxon>Flavobacteriales</taxon>
        <taxon>Flavobacteriaceae</taxon>
    </lineage>
</organism>
<comment type="similarity">
    <text evidence="2 7 8">Belongs to the GPI family.</text>
</comment>
<comment type="pathway">
    <text evidence="1 7 8">Carbohydrate degradation; glycolysis; D-glyceraldehyde 3-phosphate and glycerone phosphate from D-glucose: step 2/4.</text>
</comment>
<dbReference type="AlphaFoldDB" id="A0A370QG38"/>
<dbReference type="OrthoDB" id="140919at2"/>
<dbReference type="PRINTS" id="PR00662">
    <property type="entry name" value="G6PISOMERASE"/>
</dbReference>
<feature type="active site" description="Proton donor" evidence="7">
    <location>
        <position position="346"/>
    </location>
</feature>
<evidence type="ECO:0000256" key="2">
    <source>
        <dbReference type="ARBA" id="ARBA00006604"/>
    </source>
</evidence>
<dbReference type="NCBIfam" id="NF001211">
    <property type="entry name" value="PRK00179.1"/>
    <property type="match status" value="1"/>
</dbReference>
<evidence type="ECO:0000256" key="6">
    <source>
        <dbReference type="ARBA" id="ARBA00029321"/>
    </source>
</evidence>
<keyword evidence="10" id="KW-1185">Reference proteome</keyword>
<evidence type="ECO:0000256" key="1">
    <source>
        <dbReference type="ARBA" id="ARBA00004926"/>
    </source>
</evidence>
<accession>A0A370QG38</accession>
<keyword evidence="5 7" id="KW-0413">Isomerase</keyword>
<dbReference type="GO" id="GO:0005829">
    <property type="term" value="C:cytosol"/>
    <property type="evidence" value="ECO:0007669"/>
    <property type="project" value="TreeGrafter"/>
</dbReference>
<dbReference type="UniPathway" id="UPA00138"/>
<sequence length="520" mass="58079">MPLPKIDPTSTKAWKALQTHFNEMREVDVRDLFAENPARATDFSISWNDFFVDISKNRITPKTRELLLQLADEVALKSAIEAQFQGEKINETEDRAVLHTALRDFSNMKPEVAEGLQKMKAFSEAIHNKTYKGYTGKPIDTVVNIGIGGSHLGPEMVCTALQDYNKGINVHFISNIDGDAVARTLQQVDPETTLFIVVSKTFTTQETLTNAHTVKDWFVDRTNKTAVAQHFIAVSTNPEEVAAFGILAQNTFAMWDWVGGRFSLWSAVGLSICCAIGYTNFETMLKGAHGMDQHFATAPFSENIPVALAMLSIWYNNFYGFETEAIIPYSEALNKLVPYLQQAVMESNGKQIDRNGNLVDYQTGTIVWGATGTNAQHAFFQLLHQGTKRIPTDFICVSQSNHGLQEHHDILVANCLAQSEALLEGKPAKSGEPYRTFKGNKPTTTILIEKLTPKNLGSLIALYEHKTFVQGVVWNMYSYDQWGVELGKSVAKTILQAIREKDESVLQNKSTRAIFKKVKK</sequence>
<evidence type="ECO:0000256" key="7">
    <source>
        <dbReference type="HAMAP-Rule" id="MF_00473"/>
    </source>
</evidence>
<dbReference type="EC" id="5.3.1.9" evidence="7"/>
<evidence type="ECO:0000256" key="8">
    <source>
        <dbReference type="RuleBase" id="RU000612"/>
    </source>
</evidence>
<dbReference type="HAMAP" id="MF_00473">
    <property type="entry name" value="G6P_isomerase"/>
    <property type="match status" value="1"/>
</dbReference>
<dbReference type="RefSeq" id="WP_115123226.1">
    <property type="nucleotide sequence ID" value="NZ_QRAO01000002.1"/>
</dbReference>
<dbReference type="InterPro" id="IPR035482">
    <property type="entry name" value="SIS_PGI_2"/>
</dbReference>
<dbReference type="Gene3D" id="3.40.50.10490">
    <property type="entry name" value="Glucose-6-phosphate isomerase like protein, domain 1"/>
    <property type="match status" value="2"/>
</dbReference>
<comment type="caution">
    <text evidence="9">The sequence shown here is derived from an EMBL/GenBank/DDBJ whole genome shotgun (WGS) entry which is preliminary data.</text>
</comment>
<dbReference type="PANTHER" id="PTHR11469">
    <property type="entry name" value="GLUCOSE-6-PHOSPHATE ISOMERASE"/>
    <property type="match status" value="1"/>
</dbReference>
<protein>
    <recommendedName>
        <fullName evidence="7">Glucose-6-phosphate isomerase</fullName>
        <shortName evidence="7">GPI</shortName>
        <ecNumber evidence="7">5.3.1.9</ecNumber>
    </recommendedName>
    <alternativeName>
        <fullName evidence="7">Phosphoglucose isomerase</fullName>
        <shortName evidence="7">PGI</shortName>
    </alternativeName>
    <alternativeName>
        <fullName evidence="7">Phosphohexose isomerase</fullName>
        <shortName evidence="7">PHI</shortName>
    </alternativeName>
</protein>
<dbReference type="GO" id="GO:0006096">
    <property type="term" value="P:glycolytic process"/>
    <property type="evidence" value="ECO:0007669"/>
    <property type="project" value="UniProtKB-UniRule"/>
</dbReference>
<evidence type="ECO:0000256" key="5">
    <source>
        <dbReference type="ARBA" id="ARBA00023235"/>
    </source>
</evidence>
<name>A0A370QG38_9FLAO</name>
<dbReference type="Gene3D" id="1.10.1390.10">
    <property type="match status" value="1"/>
</dbReference>
<evidence type="ECO:0000313" key="9">
    <source>
        <dbReference type="EMBL" id="RDK87010.1"/>
    </source>
</evidence>
<keyword evidence="4 7" id="KW-0324">Glycolysis</keyword>
<evidence type="ECO:0000313" key="10">
    <source>
        <dbReference type="Proteomes" id="UP000255317"/>
    </source>
</evidence>
<comment type="function">
    <text evidence="7">Catalyzes the reversible isomerization of glucose-6-phosphate to fructose-6-phosphate.</text>
</comment>
<dbReference type="Pfam" id="PF00342">
    <property type="entry name" value="PGI"/>
    <property type="match status" value="1"/>
</dbReference>
<reference evidence="9 10" key="1">
    <citation type="submission" date="2018-07" db="EMBL/GenBank/DDBJ databases">
        <title>Genomic Encyclopedia of Type Strains, Phase IV (KMG-IV): sequencing the most valuable type-strain genomes for metagenomic binning, comparative biology and taxonomic classification.</title>
        <authorList>
            <person name="Goeker M."/>
        </authorList>
    </citation>
    <scope>NUCLEOTIDE SEQUENCE [LARGE SCALE GENOMIC DNA]</scope>
    <source>
        <strain evidence="9 10">DSM 101478</strain>
    </source>
</reference>
<dbReference type="EMBL" id="QRAO01000002">
    <property type="protein sequence ID" value="RDK87010.1"/>
    <property type="molecule type" value="Genomic_DNA"/>
</dbReference>
<dbReference type="CDD" id="cd05016">
    <property type="entry name" value="SIS_PGI_2"/>
    <property type="match status" value="1"/>
</dbReference>
<dbReference type="Proteomes" id="UP000255317">
    <property type="component" value="Unassembled WGS sequence"/>
</dbReference>
<dbReference type="InterPro" id="IPR046348">
    <property type="entry name" value="SIS_dom_sf"/>
</dbReference>
<evidence type="ECO:0000256" key="4">
    <source>
        <dbReference type="ARBA" id="ARBA00023152"/>
    </source>
</evidence>
<dbReference type="PROSITE" id="PS51463">
    <property type="entry name" value="P_GLUCOSE_ISOMERASE_3"/>
    <property type="match status" value="1"/>
</dbReference>
<dbReference type="UniPathway" id="UPA00109">
    <property type="reaction ID" value="UER00181"/>
</dbReference>
<feature type="active site" evidence="7">
    <location>
        <position position="377"/>
    </location>
</feature>
<gene>
    <name evidence="7" type="primary">pgi</name>
    <name evidence="9" type="ORF">C8D94_102188</name>
</gene>
<dbReference type="PROSITE" id="PS00765">
    <property type="entry name" value="P_GLUCOSE_ISOMERASE_1"/>
    <property type="match status" value="1"/>
</dbReference>
<dbReference type="GO" id="GO:0051156">
    <property type="term" value="P:glucose 6-phosphate metabolic process"/>
    <property type="evidence" value="ECO:0007669"/>
    <property type="project" value="TreeGrafter"/>
</dbReference>
<comment type="catalytic activity">
    <reaction evidence="6 7 8">
        <text>alpha-D-glucose 6-phosphate = beta-D-fructose 6-phosphate</text>
        <dbReference type="Rhea" id="RHEA:11816"/>
        <dbReference type="ChEBI" id="CHEBI:57634"/>
        <dbReference type="ChEBI" id="CHEBI:58225"/>
        <dbReference type="EC" id="5.3.1.9"/>
    </reaction>
</comment>
<dbReference type="PROSITE" id="PS00174">
    <property type="entry name" value="P_GLUCOSE_ISOMERASE_2"/>
    <property type="match status" value="1"/>
</dbReference>
<dbReference type="InterPro" id="IPR018189">
    <property type="entry name" value="Phosphoglucose_isomerase_CS"/>
</dbReference>